<feature type="compositionally biased region" description="Basic and acidic residues" evidence="1">
    <location>
        <begin position="542"/>
        <end position="559"/>
    </location>
</feature>
<dbReference type="Pfam" id="PF04046">
    <property type="entry name" value="PSP"/>
    <property type="match status" value="1"/>
</dbReference>
<feature type="compositionally biased region" description="Acidic residues" evidence="1">
    <location>
        <begin position="383"/>
        <end position="410"/>
    </location>
</feature>
<feature type="compositionally biased region" description="Basic and acidic residues" evidence="1">
    <location>
        <begin position="587"/>
        <end position="598"/>
    </location>
</feature>
<dbReference type="STRING" id="1097556.R4X6B3"/>
<dbReference type="PANTHER" id="PTHR12785:SF6">
    <property type="entry name" value="SPLICING FACTOR 3B SUBUNIT 2"/>
    <property type="match status" value="1"/>
</dbReference>
<dbReference type="AlphaFoldDB" id="R4X6B3"/>
<feature type="region of interest" description="Disordered" evidence="1">
    <location>
        <begin position="516"/>
        <end position="598"/>
    </location>
</feature>
<evidence type="ECO:0000256" key="1">
    <source>
        <dbReference type="SAM" id="MobiDB-lite"/>
    </source>
</evidence>
<feature type="compositionally biased region" description="Basic and acidic residues" evidence="1">
    <location>
        <begin position="35"/>
        <end position="48"/>
    </location>
</feature>
<dbReference type="SMART" id="SM00581">
    <property type="entry name" value="PSP"/>
    <property type="match status" value="1"/>
</dbReference>
<dbReference type="InterPro" id="IPR052584">
    <property type="entry name" value="U2_snRNP_Complex_Component"/>
</dbReference>
<sequence>MVAAKDFKSKNAARRAAKKLQKAAQGTDVDINTEEVEHVQEKSEKRETSNSILDEIADGLDETALEEFRSVLDRFQLPAETPTSGVRLISSDEKGQVMYDEDDNIPDEDDMKSVNEEDEEAELLSKTRQKKQNRLNVAELKQLVKKPEVVEWTDVSAPDPKLLVSLKSVINSVPVPSHWSQKRDYLAGKRGVEKTSFELPDFIRATGVGEMRQAAQEQREQQSLKQQMRARVQPKMGRLDIDYQKLHDAFFRFQTKPPMTKYGETYYEGKEYETNTREKRPGDLSEDLKEALSIPPGAPPPWLISMQRFGPPPSYPSLKIPGLNAPIPSGGQWGFHPGGWGKPPTDEYNRPLYGDVFGILQPAPSAATGEAIDKDLWGELEIAEDESSEEEEEAEDEDEDEETADLDGEAMTEGMQTGSGMTSMAPSGIATPDHIELRKARAREDQDDDDGQEMDGEEEEEEVDLNRPKTLYQVLPERRENVKGFYGSSHSYAVPTAGPVVTASEARTRETITKLDGRDPRKRTSDDVNLALDPEKLAVGLSREEMEAEYERERAERSGRPGNWDEDLSEMVSEAAAQAQKRQKLRANPDKKKEKFKF</sequence>
<feature type="region of interest" description="Disordered" evidence="1">
    <location>
        <begin position="383"/>
        <end position="469"/>
    </location>
</feature>
<dbReference type="Proteomes" id="UP000013776">
    <property type="component" value="Unassembled WGS sequence"/>
</dbReference>
<evidence type="ECO:0000313" key="3">
    <source>
        <dbReference type="EMBL" id="CCG80540.1"/>
    </source>
</evidence>
<proteinExistence type="predicted"/>
<dbReference type="InterPro" id="IPR007180">
    <property type="entry name" value="DUF382"/>
</dbReference>
<gene>
    <name evidence="3" type="ORF">TAPDE_000048</name>
</gene>
<feature type="compositionally biased region" description="Basic and acidic residues" evidence="1">
    <location>
        <begin position="516"/>
        <end position="526"/>
    </location>
</feature>
<comment type="caution">
    <text evidence="3">The sequence shown here is derived from an EMBL/GenBank/DDBJ whole genome shotgun (WGS) entry which is preliminary data.</text>
</comment>
<feature type="compositionally biased region" description="Basic residues" evidence="1">
    <location>
        <begin position="11"/>
        <end position="21"/>
    </location>
</feature>
<dbReference type="Pfam" id="PF04037">
    <property type="entry name" value="DUF382"/>
    <property type="match status" value="1"/>
</dbReference>
<reference evidence="3 4" key="1">
    <citation type="journal article" date="2013" name="MBio">
        <title>Genome sequencing of the plant pathogen Taphrina deformans, the causal agent of peach leaf curl.</title>
        <authorList>
            <person name="Cisse O.H."/>
            <person name="Almeida J.M.G.C.F."/>
            <person name="Fonseca A."/>
            <person name="Kumar A.A."/>
            <person name="Salojaervi J."/>
            <person name="Overmyer K."/>
            <person name="Hauser P.M."/>
            <person name="Pagni M."/>
        </authorList>
    </citation>
    <scope>NUCLEOTIDE SEQUENCE [LARGE SCALE GENOMIC DNA]</scope>
    <source>
        <strain evidence="4">PYCC 5710 / ATCC 11124 / CBS 356.35 / IMI 108563 / JCM 9778 / NBRC 8474</strain>
    </source>
</reference>
<dbReference type="InterPro" id="IPR006568">
    <property type="entry name" value="PSP_pro-rich"/>
</dbReference>
<feature type="region of interest" description="Disordered" evidence="1">
    <location>
        <begin position="1"/>
        <end position="55"/>
    </location>
</feature>
<dbReference type="GO" id="GO:0005634">
    <property type="term" value="C:nucleus"/>
    <property type="evidence" value="ECO:0007669"/>
    <property type="project" value="InterPro"/>
</dbReference>
<name>R4X6B3_TAPDE</name>
<dbReference type="EMBL" id="CAHR02000002">
    <property type="protein sequence ID" value="CCG80540.1"/>
    <property type="molecule type" value="Genomic_DNA"/>
</dbReference>
<feature type="compositionally biased region" description="Acidic residues" evidence="1">
    <location>
        <begin position="99"/>
        <end position="117"/>
    </location>
</feature>
<evidence type="ECO:0000259" key="2">
    <source>
        <dbReference type="SMART" id="SM00581"/>
    </source>
</evidence>
<keyword evidence="4" id="KW-1185">Reference proteome</keyword>
<feature type="domain" description="PSP proline-rich" evidence="2">
    <location>
        <begin position="276"/>
        <end position="329"/>
    </location>
</feature>
<feature type="compositionally biased region" description="Polar residues" evidence="1">
    <location>
        <begin position="414"/>
        <end position="425"/>
    </location>
</feature>
<accession>R4X6B3</accession>
<organism evidence="3 4">
    <name type="scientific">Taphrina deformans (strain PYCC 5710 / ATCC 11124 / CBS 356.35 / IMI 108563 / JCM 9778 / NBRC 8474)</name>
    <name type="common">Peach leaf curl fungus</name>
    <name type="synonym">Lalaria deformans</name>
    <dbReference type="NCBI Taxonomy" id="1097556"/>
    <lineage>
        <taxon>Eukaryota</taxon>
        <taxon>Fungi</taxon>
        <taxon>Dikarya</taxon>
        <taxon>Ascomycota</taxon>
        <taxon>Taphrinomycotina</taxon>
        <taxon>Taphrinomycetes</taxon>
        <taxon>Taphrinales</taxon>
        <taxon>Taphrinaceae</taxon>
        <taxon>Taphrina</taxon>
    </lineage>
</organism>
<feature type="compositionally biased region" description="Acidic residues" evidence="1">
    <location>
        <begin position="445"/>
        <end position="463"/>
    </location>
</feature>
<dbReference type="eggNOG" id="KOG2330">
    <property type="taxonomic scope" value="Eukaryota"/>
</dbReference>
<dbReference type="VEuPathDB" id="FungiDB:TAPDE_000048"/>
<evidence type="ECO:0000313" key="4">
    <source>
        <dbReference type="Proteomes" id="UP000013776"/>
    </source>
</evidence>
<dbReference type="PANTHER" id="PTHR12785">
    <property type="entry name" value="SPLICING FACTOR 3B"/>
    <property type="match status" value="1"/>
</dbReference>
<feature type="compositionally biased region" description="Basic and acidic residues" evidence="1">
    <location>
        <begin position="433"/>
        <end position="444"/>
    </location>
</feature>
<protein>
    <submittedName>
        <fullName evidence="3">Splicing factor 3b, subunit 2, 145kD</fullName>
    </submittedName>
</protein>
<feature type="region of interest" description="Disordered" evidence="1">
    <location>
        <begin position="82"/>
        <end position="117"/>
    </location>
</feature>
<dbReference type="OrthoDB" id="10260794at2759"/>